<comment type="caution">
    <text evidence="2">The sequence shown here is derived from an EMBL/GenBank/DDBJ whole genome shotgun (WGS) entry which is preliminary data.</text>
</comment>
<keyword evidence="3" id="KW-1185">Reference proteome</keyword>
<proteinExistence type="predicted"/>
<reference evidence="2 3" key="3">
    <citation type="submission" date="2019-11" db="EMBL/GenBank/DDBJ databases">
        <title>A de novo genome assembly of a pear dwarfing rootstock.</title>
        <authorList>
            <person name="Wang F."/>
            <person name="Wang J."/>
            <person name="Li S."/>
            <person name="Zhang Y."/>
            <person name="Fang M."/>
            <person name="Ma L."/>
            <person name="Zhao Y."/>
            <person name="Jiang S."/>
        </authorList>
    </citation>
    <scope>NUCLEOTIDE SEQUENCE [LARGE SCALE GENOMIC DNA]</scope>
    <source>
        <strain evidence="2">S2</strain>
        <tissue evidence="2">Leaf</tissue>
    </source>
</reference>
<reference evidence="2 3" key="1">
    <citation type="submission" date="2019-09" db="EMBL/GenBank/DDBJ databases">
        <authorList>
            <person name="Ou C."/>
        </authorList>
    </citation>
    <scope>NUCLEOTIDE SEQUENCE [LARGE SCALE GENOMIC DNA]</scope>
    <source>
        <strain evidence="2">S2</strain>
        <tissue evidence="2">Leaf</tissue>
    </source>
</reference>
<feature type="compositionally biased region" description="Basic and acidic residues" evidence="1">
    <location>
        <begin position="182"/>
        <end position="201"/>
    </location>
</feature>
<evidence type="ECO:0000256" key="1">
    <source>
        <dbReference type="SAM" id="MobiDB-lite"/>
    </source>
</evidence>
<dbReference type="AlphaFoldDB" id="A0A5N5IA51"/>
<name>A0A5N5IA51_9ROSA</name>
<protein>
    <submittedName>
        <fullName evidence="2">Beta-glucosidase 24-like</fullName>
    </submittedName>
</protein>
<dbReference type="EMBL" id="SMOL01000004">
    <property type="protein sequence ID" value="KAB2635983.1"/>
    <property type="molecule type" value="Genomic_DNA"/>
</dbReference>
<accession>A0A5N5IA51</accession>
<evidence type="ECO:0000313" key="2">
    <source>
        <dbReference type="EMBL" id="KAB2635983.1"/>
    </source>
</evidence>
<dbReference type="Proteomes" id="UP000327157">
    <property type="component" value="Chromosome 5"/>
</dbReference>
<organism evidence="2 3">
    <name type="scientific">Pyrus ussuriensis x Pyrus communis</name>
    <dbReference type="NCBI Taxonomy" id="2448454"/>
    <lineage>
        <taxon>Eukaryota</taxon>
        <taxon>Viridiplantae</taxon>
        <taxon>Streptophyta</taxon>
        <taxon>Embryophyta</taxon>
        <taxon>Tracheophyta</taxon>
        <taxon>Spermatophyta</taxon>
        <taxon>Magnoliopsida</taxon>
        <taxon>eudicotyledons</taxon>
        <taxon>Gunneridae</taxon>
        <taxon>Pentapetalae</taxon>
        <taxon>rosids</taxon>
        <taxon>fabids</taxon>
        <taxon>Rosales</taxon>
        <taxon>Rosaceae</taxon>
        <taxon>Amygdaloideae</taxon>
        <taxon>Maleae</taxon>
        <taxon>Pyrus</taxon>
    </lineage>
</organism>
<gene>
    <name evidence="2" type="ORF">D8674_026517</name>
</gene>
<feature type="region of interest" description="Disordered" evidence="1">
    <location>
        <begin position="182"/>
        <end position="218"/>
    </location>
</feature>
<sequence>MTVDVDPFLLATVGMVDAHLPKNKGKRKVEFVPIQLVPKQNSQPRLKLDLFSNEPPTELSRPVIIKSMSDSSAKETERPMVLCSHCKTRVVLNGPKEKAAQVPTTRQLSTSLEYMREFHKKHSANDLYDLPKTCQEALDLALTYPDAEQIIQKTTNLTMKARFQRIQEARILGFEHVPEEVKDDQVVNTPKHDTALENPKDDDQDPISSSEDGQADKDDKLKVALAVLFPRSSSVNL</sequence>
<reference evidence="3" key="2">
    <citation type="submission" date="2019-10" db="EMBL/GenBank/DDBJ databases">
        <title>A de novo genome assembly of a pear dwarfing rootstock.</title>
        <authorList>
            <person name="Wang F."/>
            <person name="Wang J."/>
            <person name="Li S."/>
            <person name="Zhang Y."/>
            <person name="Fang M."/>
            <person name="Ma L."/>
            <person name="Zhao Y."/>
            <person name="Jiang S."/>
        </authorList>
    </citation>
    <scope>NUCLEOTIDE SEQUENCE [LARGE SCALE GENOMIC DNA]</scope>
</reference>
<evidence type="ECO:0000313" key="3">
    <source>
        <dbReference type="Proteomes" id="UP000327157"/>
    </source>
</evidence>